<name>A0A3P1S4F9_STRSA</name>
<comment type="caution">
    <text evidence="1">The sequence shown here is derived from an EMBL/GenBank/DDBJ whole genome shotgun (WGS) entry which is preliminary data.</text>
</comment>
<organism evidence="1 2">
    <name type="scientific">Streptococcus sanguinis</name>
    <dbReference type="NCBI Taxonomy" id="1305"/>
    <lineage>
        <taxon>Bacteria</taxon>
        <taxon>Bacillati</taxon>
        <taxon>Bacillota</taxon>
        <taxon>Bacilli</taxon>
        <taxon>Lactobacillales</taxon>
        <taxon>Streptococcaceae</taxon>
        <taxon>Streptococcus</taxon>
    </lineage>
</organism>
<evidence type="ECO:0000313" key="1">
    <source>
        <dbReference type="EMBL" id="RRC91750.1"/>
    </source>
</evidence>
<reference evidence="1 2" key="1">
    <citation type="submission" date="2018-11" db="EMBL/GenBank/DDBJ databases">
        <title>Genomes From Bacteria Associated with the Canine Oral Cavity: a Test Case for Automated Genome-Based Taxonomic Assignment.</title>
        <authorList>
            <person name="Coil D.A."/>
            <person name="Jospin G."/>
            <person name="Darling A.E."/>
            <person name="Wallis C."/>
            <person name="Davis I.J."/>
            <person name="Harris S."/>
            <person name="Eisen J.A."/>
            <person name="Holcombe L.J."/>
            <person name="O'Flynn C."/>
        </authorList>
    </citation>
    <scope>NUCLEOTIDE SEQUENCE [LARGE SCALE GENOMIC DNA]</scope>
    <source>
        <strain evidence="1 2">OH953</strain>
    </source>
</reference>
<protein>
    <submittedName>
        <fullName evidence="1">Uncharacterized protein</fullName>
    </submittedName>
</protein>
<dbReference type="InterPro" id="IPR048101">
    <property type="entry name" value="MobP2"/>
</dbReference>
<dbReference type="InterPro" id="IPR041073">
    <property type="entry name" value="MobL"/>
</dbReference>
<proteinExistence type="predicted"/>
<dbReference type="Proteomes" id="UP000277597">
    <property type="component" value="Unassembled WGS sequence"/>
</dbReference>
<gene>
    <name evidence="1" type="ORF">EII39_07110</name>
</gene>
<evidence type="ECO:0000313" key="2">
    <source>
        <dbReference type="Proteomes" id="UP000277597"/>
    </source>
</evidence>
<dbReference type="EMBL" id="RQZI01000007">
    <property type="protein sequence ID" value="RRC91750.1"/>
    <property type="molecule type" value="Genomic_DNA"/>
</dbReference>
<sequence length="786" mass="91895">MAEQISPSITFMLQYTEANAQYVDYTNRDEAVEVENELALDKQSFEELTREQINSIQQSIPEQNLNFRDYIDYMNRSYATESQDRDITAVFNQESNYLQRTRVEQLKKNLETAYQNGSLLWQGVVSFDNNWLAQEGLIDKNTGQVNQQAIKNAIREMMPKMIQKEGLSDTAFWWGNIHLNTDNVHVHIGLSELESNREKIYYKPRRRWEYKGNFSQKTMKQVKSAVYHGLANQETRSMMLRKEQLLANLRTDLLANVFKNNQVTVSAEKNFLEQAYNHLPQEKKWRYGSNARDFAVSKFFINRYLDSYFANDGKEYYQQFLTETREFLASYEGVYSAEKNQAYEKLRYVNGKAIKQQVHSSGYDIEKLIQRREEELRERLGNQILKKFMEEVPRIANPESKNNLSDFSVGNQKRIREQLSDATYVHLADAWEKMGYKIPDDASPIYILKPVYDEDENGMKSETPRFVKTEAFDISQVQEDILNKRLNLKQLSLLSSDELKALVDAAKNKENRSEREQKELGTYRYALRLSLLAEKQAELMIQKELLDKVQPLESDKLFVSFKKSEVTERLEYIELQMTPNFKLKNLELAKKEAYSQKYEDSVQLSVKKADRGYLRAPLSRLTTEMNAVATVQDEKLLSLLKGRPMTKESYLEELKTHVSIFQVKNRIFENNELIARDPGEEQAKVLKRSNAYHFSELKQLYQKLLPEGESEKQSQIAQAVSKTMQRQRQLKKSGLQQEQGKLNVGHDFMKGLSMTLRGTERSDMRAFMAKLRADERAEREEQSQSI</sequence>
<dbReference type="NCBIfam" id="NF041498">
    <property type="entry name" value="MobP2"/>
    <property type="match status" value="1"/>
</dbReference>
<dbReference type="AlphaFoldDB" id="A0A3P1S4F9"/>
<dbReference type="Pfam" id="PF18555">
    <property type="entry name" value="MobL"/>
    <property type="match status" value="1"/>
</dbReference>
<accession>A0A3P1S4F9</accession>